<sequence length="147" mass="17074">MRALQTCQHDLLPKEQALIVMLETKIFGLDCIKELYEKDLDFSEHFSICVHSVFNDFFRHDGFLFKGKRLCIPMSSIRQLLMKEAHEGGLMGCFGELKTVEILSEHFHWPHMRKNVHNICERFLTCKLAKSKVSPRGLYTPLPIPTP</sequence>
<protein>
    <recommendedName>
        <fullName evidence="1">Integrase zinc-binding domain-containing protein</fullName>
    </recommendedName>
</protein>
<evidence type="ECO:0000313" key="3">
    <source>
        <dbReference type="Proteomes" id="UP000257109"/>
    </source>
</evidence>
<dbReference type="AlphaFoldDB" id="A0A371E914"/>
<dbReference type="Gene3D" id="1.10.340.70">
    <property type="match status" value="1"/>
</dbReference>
<dbReference type="OrthoDB" id="407598at2759"/>
<comment type="caution">
    <text evidence="2">The sequence shown here is derived from an EMBL/GenBank/DDBJ whole genome shotgun (WGS) entry which is preliminary data.</text>
</comment>
<feature type="non-terminal residue" evidence="2">
    <location>
        <position position="1"/>
    </location>
</feature>
<dbReference type="PANTHER" id="PTHR35046">
    <property type="entry name" value="ZINC KNUCKLE (CCHC-TYPE) FAMILY PROTEIN"/>
    <property type="match status" value="1"/>
</dbReference>
<gene>
    <name evidence="2" type="ORF">CR513_59135</name>
</gene>
<dbReference type="InterPro" id="IPR041588">
    <property type="entry name" value="Integrase_H2C2"/>
</dbReference>
<dbReference type="Proteomes" id="UP000257109">
    <property type="component" value="Unassembled WGS sequence"/>
</dbReference>
<accession>A0A371E914</accession>
<organism evidence="2 3">
    <name type="scientific">Mucuna pruriens</name>
    <name type="common">Velvet bean</name>
    <name type="synonym">Dolichos pruriens</name>
    <dbReference type="NCBI Taxonomy" id="157652"/>
    <lineage>
        <taxon>Eukaryota</taxon>
        <taxon>Viridiplantae</taxon>
        <taxon>Streptophyta</taxon>
        <taxon>Embryophyta</taxon>
        <taxon>Tracheophyta</taxon>
        <taxon>Spermatophyta</taxon>
        <taxon>Magnoliopsida</taxon>
        <taxon>eudicotyledons</taxon>
        <taxon>Gunneridae</taxon>
        <taxon>Pentapetalae</taxon>
        <taxon>rosids</taxon>
        <taxon>fabids</taxon>
        <taxon>Fabales</taxon>
        <taxon>Fabaceae</taxon>
        <taxon>Papilionoideae</taxon>
        <taxon>50 kb inversion clade</taxon>
        <taxon>NPAAA clade</taxon>
        <taxon>indigoferoid/millettioid clade</taxon>
        <taxon>Phaseoleae</taxon>
        <taxon>Mucuna</taxon>
    </lineage>
</organism>
<dbReference type="PANTHER" id="PTHR35046:SF9">
    <property type="entry name" value="RNA-DIRECTED DNA POLYMERASE"/>
    <property type="match status" value="1"/>
</dbReference>
<feature type="domain" description="Integrase zinc-binding" evidence="1">
    <location>
        <begin position="76"/>
        <end position="131"/>
    </location>
</feature>
<name>A0A371E914_MUCPR</name>
<dbReference type="EMBL" id="QJKJ01015447">
    <property type="protein sequence ID" value="RDX62525.1"/>
    <property type="molecule type" value="Genomic_DNA"/>
</dbReference>
<reference evidence="2" key="1">
    <citation type="submission" date="2018-05" db="EMBL/GenBank/DDBJ databases">
        <title>Draft genome of Mucuna pruriens seed.</title>
        <authorList>
            <person name="Nnadi N.E."/>
            <person name="Vos R."/>
            <person name="Hasami M.H."/>
            <person name="Devisetty U.K."/>
            <person name="Aguiy J.C."/>
        </authorList>
    </citation>
    <scope>NUCLEOTIDE SEQUENCE [LARGE SCALE GENOMIC DNA]</scope>
    <source>
        <strain evidence="2">JCA_2017</strain>
    </source>
</reference>
<evidence type="ECO:0000259" key="1">
    <source>
        <dbReference type="Pfam" id="PF17921"/>
    </source>
</evidence>
<evidence type="ECO:0000313" key="2">
    <source>
        <dbReference type="EMBL" id="RDX62525.1"/>
    </source>
</evidence>
<keyword evidence="3" id="KW-1185">Reference proteome</keyword>
<proteinExistence type="predicted"/>
<dbReference type="Pfam" id="PF17921">
    <property type="entry name" value="Integrase_H2C2"/>
    <property type="match status" value="1"/>
</dbReference>